<comment type="caution">
    <text evidence="1">The sequence shown here is derived from an EMBL/GenBank/DDBJ whole genome shotgun (WGS) entry which is preliminary data.</text>
</comment>
<name>A0A8K0C5G4_IGNLU</name>
<dbReference type="EMBL" id="VTPC01091258">
    <property type="protein sequence ID" value="KAF2878901.1"/>
    <property type="molecule type" value="Genomic_DNA"/>
</dbReference>
<reference evidence="1" key="1">
    <citation type="submission" date="2019-08" db="EMBL/GenBank/DDBJ databases">
        <title>The genome of the North American firefly Photinus pyralis.</title>
        <authorList>
            <consortium name="Photinus pyralis genome working group"/>
            <person name="Fallon T.R."/>
            <person name="Sander Lower S.E."/>
            <person name="Weng J.-K."/>
        </authorList>
    </citation>
    <scope>NUCLEOTIDE SEQUENCE</scope>
    <source>
        <strain evidence="1">TRF0915ILg1</strain>
        <tissue evidence="1">Whole body</tissue>
    </source>
</reference>
<gene>
    <name evidence="1" type="ORF">ILUMI_27261</name>
</gene>
<keyword evidence="2" id="KW-1185">Reference proteome</keyword>
<evidence type="ECO:0000313" key="2">
    <source>
        <dbReference type="Proteomes" id="UP000801492"/>
    </source>
</evidence>
<sequence>MASLRRPLTEVLISKVEVKSLKTKRPARELEGDNAVGYVQLKRERIVYSVKAKLAPEHRVRKKANNILVKMNEKNADILNCQCLDFAASAVLGFKSEGTNLEPEEYMKLASSKLDVEAQITAFRLYETAQCKTCNGALFESILEALKQSQSKAMIRGRLLGDDVLHIVKRQTKT</sequence>
<proteinExistence type="predicted"/>
<organism evidence="1 2">
    <name type="scientific">Ignelater luminosus</name>
    <name type="common">Cucubano</name>
    <name type="synonym">Pyrophorus luminosus</name>
    <dbReference type="NCBI Taxonomy" id="2038154"/>
    <lineage>
        <taxon>Eukaryota</taxon>
        <taxon>Metazoa</taxon>
        <taxon>Ecdysozoa</taxon>
        <taxon>Arthropoda</taxon>
        <taxon>Hexapoda</taxon>
        <taxon>Insecta</taxon>
        <taxon>Pterygota</taxon>
        <taxon>Neoptera</taxon>
        <taxon>Endopterygota</taxon>
        <taxon>Coleoptera</taxon>
        <taxon>Polyphaga</taxon>
        <taxon>Elateriformia</taxon>
        <taxon>Elateroidea</taxon>
        <taxon>Elateridae</taxon>
        <taxon>Agrypninae</taxon>
        <taxon>Pyrophorini</taxon>
        <taxon>Ignelater</taxon>
    </lineage>
</organism>
<dbReference type="OrthoDB" id="6765664at2759"/>
<evidence type="ECO:0000313" key="1">
    <source>
        <dbReference type="EMBL" id="KAF2878901.1"/>
    </source>
</evidence>
<dbReference type="Proteomes" id="UP000801492">
    <property type="component" value="Unassembled WGS sequence"/>
</dbReference>
<protein>
    <submittedName>
        <fullName evidence="1">Uncharacterized protein</fullName>
    </submittedName>
</protein>
<accession>A0A8K0C5G4</accession>
<dbReference type="AlphaFoldDB" id="A0A8K0C5G4"/>